<evidence type="ECO:0000256" key="1">
    <source>
        <dbReference type="SAM" id="SignalP"/>
    </source>
</evidence>
<protein>
    <recommendedName>
        <fullName evidence="2">SH3b domain-containing protein</fullName>
    </recommendedName>
</protein>
<dbReference type="PROSITE" id="PS51781">
    <property type="entry name" value="SH3B"/>
    <property type="match status" value="1"/>
</dbReference>
<evidence type="ECO:0000259" key="2">
    <source>
        <dbReference type="PROSITE" id="PS51781"/>
    </source>
</evidence>
<accession>G0SG36</accession>
<dbReference type="InterPro" id="IPR038765">
    <property type="entry name" value="Papain-like_cys_pep_sf"/>
</dbReference>
<feature type="chain" id="PRO_5003409482" description="SH3b domain-containing protein" evidence="1">
    <location>
        <begin position="20"/>
        <end position="253"/>
    </location>
</feature>
<dbReference type="HOGENOM" id="CLU_072658_0_0_1"/>
<dbReference type="AlphaFoldDB" id="G0SG36"/>
<dbReference type="RefSeq" id="XP_006696793.1">
    <property type="nucleotide sequence ID" value="XM_006696730.1"/>
</dbReference>
<dbReference type="GeneID" id="18260528"/>
<proteinExistence type="predicted"/>
<evidence type="ECO:0000313" key="3">
    <source>
        <dbReference type="EMBL" id="EGS17175.1"/>
    </source>
</evidence>
<dbReference type="InterPro" id="IPR036589">
    <property type="entry name" value="HCY_dom_sf"/>
</dbReference>
<dbReference type="KEGG" id="cthr:CTHT_0064900"/>
<evidence type="ECO:0000313" key="4">
    <source>
        <dbReference type="Proteomes" id="UP000008066"/>
    </source>
</evidence>
<name>G0SG36_CHATD</name>
<dbReference type="Gene3D" id="2.30.30.40">
    <property type="entry name" value="SH3 Domains"/>
    <property type="match status" value="1"/>
</dbReference>
<keyword evidence="1" id="KW-0732">Signal</keyword>
<sequence length="253" mass="27647">MKLTNIFLTLAAAVSMVTAYPITGEGVNCRSGPGTSYKVIKSYKKGTDVKISCQIKGESINGNNLWDKTQDGCYVSDYYVKTGSNSMVTKQCSSSGSGGSGSSGKSSYQGKITRDEIIERGMYWINKKVPYSQSAYYPDPQGRKYRTDCSGFVSMALHAWAPGYSTVTMTKIAKEIKWSELKKGDFVGTLGSGTGGDGGHVVLFLSWADSAKKTFNTLECRNKASGCVKYKRPINYKIGSRTAKPYRYINVKD</sequence>
<gene>
    <name evidence="3" type="ORF">CTHT_0064900</name>
</gene>
<dbReference type="OrthoDB" id="5358886at2759"/>
<dbReference type="SUPFAM" id="SSF82282">
    <property type="entry name" value="Homocysteine S-methyltransferase"/>
    <property type="match status" value="1"/>
</dbReference>
<dbReference type="OMA" id="KPYRYIR"/>
<organism evidence="4">
    <name type="scientific">Chaetomium thermophilum (strain DSM 1495 / CBS 144.50 / IMI 039719)</name>
    <name type="common">Thermochaetoides thermophila</name>
    <dbReference type="NCBI Taxonomy" id="759272"/>
    <lineage>
        <taxon>Eukaryota</taxon>
        <taxon>Fungi</taxon>
        <taxon>Dikarya</taxon>
        <taxon>Ascomycota</taxon>
        <taxon>Pezizomycotina</taxon>
        <taxon>Sordariomycetes</taxon>
        <taxon>Sordariomycetidae</taxon>
        <taxon>Sordariales</taxon>
        <taxon>Chaetomiaceae</taxon>
        <taxon>Thermochaetoides</taxon>
    </lineage>
</organism>
<dbReference type="Proteomes" id="UP000008066">
    <property type="component" value="Unassembled WGS sequence"/>
</dbReference>
<dbReference type="Gene3D" id="3.90.1720.10">
    <property type="entry name" value="endopeptidase domain like (from Nostoc punctiforme)"/>
    <property type="match status" value="1"/>
</dbReference>
<keyword evidence="4" id="KW-1185">Reference proteome</keyword>
<dbReference type="EMBL" id="GL988047">
    <property type="protein sequence ID" value="EGS17175.1"/>
    <property type="molecule type" value="Genomic_DNA"/>
</dbReference>
<dbReference type="InterPro" id="IPR003646">
    <property type="entry name" value="SH3-like_bac-type"/>
</dbReference>
<dbReference type="SUPFAM" id="SSF54001">
    <property type="entry name" value="Cysteine proteinases"/>
    <property type="match status" value="1"/>
</dbReference>
<feature type="domain" description="SH3b" evidence="2">
    <location>
        <begin position="17"/>
        <end position="89"/>
    </location>
</feature>
<reference evidence="3 4" key="1">
    <citation type="journal article" date="2011" name="Cell">
        <title>Insight into structure and assembly of the nuclear pore complex by utilizing the genome of a eukaryotic thermophile.</title>
        <authorList>
            <person name="Amlacher S."/>
            <person name="Sarges P."/>
            <person name="Flemming D."/>
            <person name="van Noort V."/>
            <person name="Kunze R."/>
            <person name="Devos D.P."/>
            <person name="Arumugam M."/>
            <person name="Bork P."/>
            <person name="Hurt E."/>
        </authorList>
    </citation>
    <scope>NUCLEOTIDE SEQUENCE [LARGE SCALE GENOMIC DNA]</scope>
    <source>
        <strain evidence="4">DSM 1495 / CBS 144.50 / IMI 039719</strain>
    </source>
</reference>
<dbReference type="eggNOG" id="ENOG502SIP4">
    <property type="taxonomic scope" value="Eukaryota"/>
</dbReference>
<feature type="signal peptide" evidence="1">
    <location>
        <begin position="1"/>
        <end position="19"/>
    </location>
</feature>
<dbReference type="STRING" id="759272.G0SG36"/>